<keyword evidence="1 2" id="KW-0344">Guanine-nucleotide releasing factor</keyword>
<evidence type="ECO:0000259" key="4">
    <source>
        <dbReference type="PROSITE" id="PS50009"/>
    </source>
</evidence>
<organism evidence="5 6">
    <name type="scientific">Blattamonas nauphoetae</name>
    <dbReference type="NCBI Taxonomy" id="2049346"/>
    <lineage>
        <taxon>Eukaryota</taxon>
        <taxon>Metamonada</taxon>
        <taxon>Preaxostyla</taxon>
        <taxon>Oxymonadida</taxon>
        <taxon>Blattamonas</taxon>
    </lineage>
</organism>
<dbReference type="PROSITE" id="PS50009">
    <property type="entry name" value="RASGEF_CAT"/>
    <property type="match status" value="1"/>
</dbReference>
<dbReference type="PANTHER" id="PTHR23113:SF370">
    <property type="entry name" value="RAS GUANINE NUCLEOTIDE EXCHANGE FACTOR P"/>
    <property type="match status" value="1"/>
</dbReference>
<sequence length="1193" mass="134246">MSDDDPILKNPLALSLIGSVIRFSESFSLPAVVRTSALIETMALSVVSFPLRPAFLYSYHFILKPNSFILSLSSLIYNHLVTQHPGIQIDELLTDQSHLAKIQAAPFKITRHTDCRELETLTSFVYTLVRSSNDYAHPGNTETLQLLKTLLSLLSAESNRSSLITKKAKEIVDKKVEEKTKLHELHLPAQPSSPPAFNWEDIAWLVPEIEETKSFKFRGLKSRSQQPLISQFHKNPQLPQSIATTMTIIEDYLIKQIKIDEFVDGAWMKTEKNSLAPGIVRMTSHFNFISRWVPTLVLSFTESEQRAQVMDLFVLVAEELKKQQNYNGMMEILFGLENRALTRLTVSQSQRKKKFKDAKRFLKDGPYFQNVQSQMRLDDPPKIPVIPATLKEIQFAMEKKKDQIPFDLDNERVKVFGGREEKTEQDMATSRERRKRDTPSHVIISPLLNMFDPVDDFQLSVQMPLLSSIQGHSAVLNVPSNSTPVPLLLKPVFFVNGIQEVRGEEIVDDLKVLSKEDRKALLKEKKLKEKSEKHSKKTKEKTSVSTPTVTSQTTSPSCIALSFSHLASLPSNDQLLQRSKELERPEYEPVLECAAVPEEAQRKNSIVEITTDDLKEDKVPIVPTDEVKTLPEEESTTDKDFAIEIDLSLSDSFVDEELSPLIDPTISTSQSVDQVLIPSSIVNANPFRVAPVGTLLNPKGAKSPKRRYELLPPQSSSWGVVNRAPKMLHWLTRIQTAGDELNQTPPTQTETSDPFSKRPPFRSETKKSKHVALPQALFSSRHIPKSLISLYTTKSVKGVTISSFFTFNRTDSSLSKSTVPLSSLYLTLKNVQQFHPAIRRSTQYQILNQPNANQQHAYRQSVAGPENRHGRGVLEKPDSPPPDAQNTNLNNFIASQIEPFSLNVMSRALLSLDLAHTHIPVLIENPLKDQVNFDLNTEMRKETLRKQQQRGRRRRMTTIDREGKPDLRTLPPNQPSAIARAFLTANPTAPTPLVPPPTQTDTTILYVSSQISTLPASMRSQSIQIGPSSFQQSTPQITKQSSLFNTILPNKIQANPQPSAPGQPNRHLPLSSRQTLSRPPLSQQDQVDAVRLSASCSTLPPVTSVPSSSDVILYNPISNPSLPFSLNCILTNVTSLQRFTPRDCSNVTPSQRSKRKQQNTASSHWSRRHSLPLDPYSLDAFVFEKELRKRRKD</sequence>
<dbReference type="InterPro" id="IPR008937">
    <property type="entry name" value="Ras-like_GEF"/>
</dbReference>
<feature type="compositionally biased region" description="Low complexity" evidence="3">
    <location>
        <begin position="543"/>
        <end position="553"/>
    </location>
</feature>
<protein>
    <submittedName>
        <fullName evidence="5">RasGEF domain containing protein</fullName>
    </submittedName>
</protein>
<keyword evidence="6" id="KW-1185">Reference proteome</keyword>
<dbReference type="Proteomes" id="UP001281761">
    <property type="component" value="Unassembled WGS sequence"/>
</dbReference>
<feature type="domain" description="Ras-GEF" evidence="4">
    <location>
        <begin position="238"/>
        <end position="466"/>
    </location>
</feature>
<evidence type="ECO:0000313" key="6">
    <source>
        <dbReference type="Proteomes" id="UP001281761"/>
    </source>
</evidence>
<gene>
    <name evidence="5" type="ORF">BLNAU_424</name>
</gene>
<accession>A0ABQ9YL75</accession>
<proteinExistence type="predicted"/>
<dbReference type="Gene3D" id="1.10.840.10">
    <property type="entry name" value="Ras guanine-nucleotide exchange factors catalytic domain"/>
    <property type="match status" value="1"/>
</dbReference>
<dbReference type="SUPFAM" id="SSF48366">
    <property type="entry name" value="Ras GEF"/>
    <property type="match status" value="1"/>
</dbReference>
<evidence type="ECO:0000256" key="3">
    <source>
        <dbReference type="SAM" id="MobiDB-lite"/>
    </source>
</evidence>
<reference evidence="5 6" key="1">
    <citation type="journal article" date="2022" name="bioRxiv">
        <title>Genomics of Preaxostyla Flagellates Illuminates Evolutionary Transitions and the Path Towards Mitochondrial Loss.</title>
        <authorList>
            <person name="Novak L.V.F."/>
            <person name="Treitli S.C."/>
            <person name="Pyrih J."/>
            <person name="Halakuc P."/>
            <person name="Pipaliya S.V."/>
            <person name="Vacek V."/>
            <person name="Brzon O."/>
            <person name="Soukal P."/>
            <person name="Eme L."/>
            <person name="Dacks J.B."/>
            <person name="Karnkowska A."/>
            <person name="Elias M."/>
            <person name="Hampl V."/>
        </authorList>
    </citation>
    <scope>NUCLEOTIDE SEQUENCE [LARGE SCALE GENOMIC DNA]</scope>
    <source>
        <strain evidence="5">NAU3</strain>
        <tissue evidence="5">Gut</tissue>
    </source>
</reference>
<name>A0ABQ9YL75_9EUKA</name>
<evidence type="ECO:0000313" key="5">
    <source>
        <dbReference type="EMBL" id="KAK2964508.1"/>
    </source>
</evidence>
<dbReference type="InterPro" id="IPR023578">
    <property type="entry name" value="Ras_GEF_dom_sf"/>
</dbReference>
<feature type="region of interest" description="Disordered" evidence="3">
    <location>
        <begin position="419"/>
        <end position="438"/>
    </location>
</feature>
<feature type="region of interest" description="Disordered" evidence="3">
    <location>
        <begin position="737"/>
        <end position="769"/>
    </location>
</feature>
<dbReference type="InterPro" id="IPR001895">
    <property type="entry name" value="RASGEF_cat_dom"/>
</dbReference>
<dbReference type="InterPro" id="IPR036964">
    <property type="entry name" value="RASGEF_cat_dom_sf"/>
</dbReference>
<dbReference type="SMART" id="SM00147">
    <property type="entry name" value="RasGEF"/>
    <property type="match status" value="1"/>
</dbReference>
<evidence type="ECO:0000256" key="1">
    <source>
        <dbReference type="ARBA" id="ARBA00022658"/>
    </source>
</evidence>
<evidence type="ECO:0000256" key="2">
    <source>
        <dbReference type="PROSITE-ProRule" id="PRU00168"/>
    </source>
</evidence>
<feature type="compositionally biased region" description="Polar residues" evidence="3">
    <location>
        <begin position="1051"/>
        <end position="1062"/>
    </location>
</feature>
<feature type="region of interest" description="Disordered" evidence="3">
    <location>
        <begin position="852"/>
        <end position="887"/>
    </location>
</feature>
<feature type="compositionally biased region" description="Polar residues" evidence="3">
    <location>
        <begin position="1071"/>
        <end position="1086"/>
    </location>
</feature>
<dbReference type="PANTHER" id="PTHR23113">
    <property type="entry name" value="GUANINE NUCLEOTIDE EXCHANGE FACTOR"/>
    <property type="match status" value="1"/>
</dbReference>
<comment type="caution">
    <text evidence="5">The sequence shown here is derived from an EMBL/GenBank/DDBJ whole genome shotgun (WGS) entry which is preliminary data.</text>
</comment>
<feature type="compositionally biased region" description="Polar residues" evidence="3">
    <location>
        <begin position="741"/>
        <end position="754"/>
    </location>
</feature>
<feature type="region of interest" description="Disordered" evidence="3">
    <location>
        <begin position="1051"/>
        <end position="1086"/>
    </location>
</feature>
<dbReference type="EMBL" id="JARBJD010000002">
    <property type="protein sequence ID" value="KAK2964508.1"/>
    <property type="molecule type" value="Genomic_DNA"/>
</dbReference>
<feature type="region of interest" description="Disordered" evidence="3">
    <location>
        <begin position="1143"/>
        <end position="1168"/>
    </location>
</feature>
<feature type="region of interest" description="Disordered" evidence="3">
    <location>
        <begin position="525"/>
        <end position="553"/>
    </location>
</feature>
<feature type="compositionally biased region" description="Basic and acidic residues" evidence="3">
    <location>
        <begin position="866"/>
        <end position="878"/>
    </location>
</feature>
<dbReference type="Pfam" id="PF00617">
    <property type="entry name" value="RasGEF"/>
    <property type="match status" value="1"/>
</dbReference>